<dbReference type="Pfam" id="PF18265">
    <property type="entry name" value="Nas2_N"/>
    <property type="match status" value="1"/>
</dbReference>
<evidence type="ECO:0000256" key="1">
    <source>
        <dbReference type="ARBA" id="ARBA00023186"/>
    </source>
</evidence>
<dbReference type="Gene3D" id="6.10.140.1710">
    <property type="match status" value="1"/>
</dbReference>
<evidence type="ECO:0000313" key="3">
    <source>
        <dbReference type="EMBL" id="CDW73038.1"/>
    </source>
</evidence>
<dbReference type="FunFam" id="2.30.42.10:FF:000107">
    <property type="entry name" value="26S proteasome non-ATPase regulatory subunit 9"/>
    <property type="match status" value="1"/>
</dbReference>
<dbReference type="InParanoid" id="A0A077ZT25"/>
<evidence type="ECO:0000313" key="4">
    <source>
        <dbReference type="Proteomes" id="UP000039865"/>
    </source>
</evidence>
<dbReference type="SUPFAM" id="SSF50156">
    <property type="entry name" value="PDZ domain-like"/>
    <property type="match status" value="1"/>
</dbReference>
<dbReference type="OMA" id="DWGGRGM"/>
<name>A0A077ZT25_STYLE</name>
<dbReference type="OrthoDB" id="304649at2759"/>
<dbReference type="SMART" id="SM00228">
    <property type="entry name" value="PDZ"/>
    <property type="match status" value="1"/>
</dbReference>
<keyword evidence="4" id="KW-1185">Reference proteome</keyword>
<dbReference type="GO" id="GO:0005634">
    <property type="term" value="C:nucleus"/>
    <property type="evidence" value="ECO:0007669"/>
    <property type="project" value="TreeGrafter"/>
</dbReference>
<dbReference type="InterPro" id="IPR035269">
    <property type="entry name" value="PSMD9"/>
</dbReference>
<dbReference type="InterPro" id="IPR001478">
    <property type="entry name" value="PDZ"/>
</dbReference>
<dbReference type="InterPro" id="IPR036034">
    <property type="entry name" value="PDZ_sf"/>
</dbReference>
<feature type="domain" description="PDZ" evidence="2">
    <location>
        <begin position="100"/>
        <end position="183"/>
    </location>
</feature>
<dbReference type="GO" id="GO:0005737">
    <property type="term" value="C:cytoplasm"/>
    <property type="evidence" value="ECO:0007669"/>
    <property type="project" value="TreeGrafter"/>
</dbReference>
<evidence type="ECO:0000259" key="2">
    <source>
        <dbReference type="SMART" id="SM00228"/>
    </source>
</evidence>
<dbReference type="GO" id="GO:0000502">
    <property type="term" value="C:proteasome complex"/>
    <property type="evidence" value="ECO:0007669"/>
    <property type="project" value="UniProtKB-KW"/>
</dbReference>
<dbReference type="PANTHER" id="PTHR12651:SF1">
    <property type="entry name" value="26S PROTEASOME NON-ATPASE REGULATORY SUBUNIT 9"/>
    <property type="match status" value="1"/>
</dbReference>
<dbReference type="Gene3D" id="2.30.42.10">
    <property type="match status" value="1"/>
</dbReference>
<dbReference type="PANTHER" id="PTHR12651">
    <property type="entry name" value="26S PROTEASOME NON-ATPASE REGULATORY SUBUNIT 9"/>
    <property type="match status" value="1"/>
</dbReference>
<accession>A0A077ZT25</accession>
<sequence length="215" mass="24275">MKLMNQKDEIEKLILDITEFLETPPMPGVKGTLVDAEGFPRADIDLFEVRKMRNKLACLQTDHCTVMKQIEEGLLSVHDDYKKNNINIEGEELKTQSNFEKMSVSSANPDNLIKQNLEVRIPFAWISDVINDSPAQQAGLKMGDAIYKFGDVDHSNHENLNAIVELVKKSLNNPIQVKVLRKNLFGGSEEKEIQFVPHEWGGRGYLGCALKLNPI</sequence>
<keyword evidence="3" id="KW-0647">Proteasome</keyword>
<organism evidence="3 4">
    <name type="scientific">Stylonychia lemnae</name>
    <name type="common">Ciliate</name>
    <dbReference type="NCBI Taxonomy" id="5949"/>
    <lineage>
        <taxon>Eukaryota</taxon>
        <taxon>Sar</taxon>
        <taxon>Alveolata</taxon>
        <taxon>Ciliophora</taxon>
        <taxon>Intramacronucleata</taxon>
        <taxon>Spirotrichea</taxon>
        <taxon>Stichotrichia</taxon>
        <taxon>Sporadotrichida</taxon>
        <taxon>Oxytrichidae</taxon>
        <taxon>Stylonychinae</taxon>
        <taxon>Stylonychia</taxon>
    </lineage>
</organism>
<proteinExistence type="predicted"/>
<dbReference type="Proteomes" id="UP000039865">
    <property type="component" value="Unassembled WGS sequence"/>
</dbReference>
<dbReference type="GO" id="GO:0070682">
    <property type="term" value="P:proteasome regulatory particle assembly"/>
    <property type="evidence" value="ECO:0007669"/>
    <property type="project" value="InterPro"/>
</dbReference>
<protein>
    <submittedName>
        <fullName evidence="3">26s proteasome non-atpase regulatory subunit 9</fullName>
    </submittedName>
</protein>
<dbReference type="EMBL" id="CCKQ01001942">
    <property type="protein sequence ID" value="CDW73038.1"/>
    <property type="molecule type" value="Genomic_DNA"/>
</dbReference>
<gene>
    <name evidence="3" type="primary">Contig8687.g9275</name>
    <name evidence="3" type="ORF">STYLEM_2006</name>
</gene>
<dbReference type="Pfam" id="PF13180">
    <property type="entry name" value="PDZ_2"/>
    <property type="match status" value="1"/>
</dbReference>
<dbReference type="FunCoup" id="A0A077ZT25">
    <property type="interactions" value="332"/>
</dbReference>
<reference evidence="3 4" key="1">
    <citation type="submission" date="2014-06" db="EMBL/GenBank/DDBJ databases">
        <authorList>
            <person name="Swart Estienne"/>
        </authorList>
    </citation>
    <scope>NUCLEOTIDE SEQUENCE [LARGE SCALE GENOMIC DNA]</scope>
    <source>
        <strain evidence="3 4">130c</strain>
    </source>
</reference>
<dbReference type="AlphaFoldDB" id="A0A077ZT25"/>
<keyword evidence="1" id="KW-0143">Chaperone</keyword>
<dbReference type="InterPro" id="IPR040815">
    <property type="entry name" value="Nas2_N"/>
</dbReference>